<dbReference type="GO" id="GO:0005680">
    <property type="term" value="C:anaphase-promoting complex"/>
    <property type="evidence" value="ECO:0007669"/>
    <property type="project" value="InterPro"/>
</dbReference>
<dbReference type="InterPro" id="IPR048971">
    <property type="entry name" value="Apc1_3rd"/>
</dbReference>
<evidence type="ECO:0000259" key="7">
    <source>
        <dbReference type="Pfam" id="PF18122"/>
    </source>
</evidence>
<evidence type="ECO:0000256" key="2">
    <source>
        <dbReference type="ARBA" id="ARBA00022618"/>
    </source>
</evidence>
<dbReference type="InterPro" id="IPR046794">
    <property type="entry name" value="Apc1_MidN"/>
</dbReference>
<dbReference type="KEGG" id="btab:109034348"/>
<dbReference type="Pfam" id="PF18122">
    <property type="entry name" value="APC1_C"/>
    <property type="match status" value="1"/>
</dbReference>
<keyword evidence="5" id="KW-0131">Cell cycle</keyword>
<dbReference type="GO" id="GO:0031145">
    <property type="term" value="P:anaphase-promoting complex-dependent catabolic process"/>
    <property type="evidence" value="ECO:0007669"/>
    <property type="project" value="TreeGrafter"/>
</dbReference>
<dbReference type="GO" id="GO:0007091">
    <property type="term" value="P:metaphase/anaphase transition of mitotic cell cycle"/>
    <property type="evidence" value="ECO:0007669"/>
    <property type="project" value="TreeGrafter"/>
</dbReference>
<keyword evidence="3" id="KW-0677">Repeat</keyword>
<dbReference type="Pfam" id="PF21282">
    <property type="entry name" value="APC1_3rd"/>
    <property type="match status" value="1"/>
</dbReference>
<dbReference type="InterPro" id="IPR041221">
    <property type="entry name" value="APC1_C"/>
</dbReference>
<accession>A0A9P0AC52</accession>
<feature type="compositionally biased region" description="Polar residues" evidence="6">
    <location>
        <begin position="1023"/>
        <end position="1048"/>
    </location>
</feature>
<dbReference type="Pfam" id="PF01851">
    <property type="entry name" value="PC_rep"/>
    <property type="match status" value="1"/>
</dbReference>
<dbReference type="PANTHER" id="PTHR12827:SF3">
    <property type="entry name" value="ANAPHASE-PROMOTING COMPLEX SUBUNIT 1"/>
    <property type="match status" value="1"/>
</dbReference>
<dbReference type="GO" id="GO:0070979">
    <property type="term" value="P:protein K11-linked ubiquitination"/>
    <property type="evidence" value="ECO:0007669"/>
    <property type="project" value="TreeGrafter"/>
</dbReference>
<evidence type="ECO:0000256" key="3">
    <source>
        <dbReference type="ARBA" id="ARBA00022737"/>
    </source>
</evidence>
<evidence type="ECO:0000313" key="10">
    <source>
        <dbReference type="EMBL" id="CAH0388207.1"/>
    </source>
</evidence>
<feature type="domain" description="Anaphase-promoting complex subunit 1 C-terminal" evidence="7">
    <location>
        <begin position="1780"/>
        <end position="1933"/>
    </location>
</feature>
<dbReference type="Gene3D" id="1.25.10.10">
    <property type="entry name" value="Leucine-rich Repeat Variant"/>
    <property type="match status" value="2"/>
</dbReference>
<feature type="domain" description="Anaphase-promoting complex subunit 1 beta-sandwich" evidence="9">
    <location>
        <begin position="1659"/>
        <end position="1744"/>
    </location>
</feature>
<evidence type="ECO:0000256" key="1">
    <source>
        <dbReference type="ARBA" id="ARBA00010547"/>
    </source>
</evidence>
<name>A0A9P0AC52_BEMTA</name>
<dbReference type="Proteomes" id="UP001152759">
    <property type="component" value="Chromosome 4"/>
</dbReference>
<dbReference type="InterPro" id="IPR024990">
    <property type="entry name" value="Apc1"/>
</dbReference>
<evidence type="ECO:0000259" key="8">
    <source>
        <dbReference type="Pfam" id="PF20518"/>
    </source>
</evidence>
<dbReference type="InterPro" id="IPR002015">
    <property type="entry name" value="Proteasome/cyclosome_rpt"/>
</dbReference>
<protein>
    <recommendedName>
        <fullName evidence="12">Anaphase-promoting complex subunit 1</fullName>
    </recommendedName>
</protein>
<evidence type="ECO:0000256" key="4">
    <source>
        <dbReference type="ARBA" id="ARBA00022776"/>
    </source>
</evidence>
<dbReference type="InterPro" id="IPR011989">
    <property type="entry name" value="ARM-like"/>
</dbReference>
<evidence type="ECO:0008006" key="12">
    <source>
        <dbReference type="Google" id="ProtNLM"/>
    </source>
</evidence>
<evidence type="ECO:0000313" key="11">
    <source>
        <dbReference type="Proteomes" id="UP001152759"/>
    </source>
</evidence>
<keyword evidence="2" id="KW-0132">Cell division</keyword>
<reference evidence="10" key="1">
    <citation type="submission" date="2021-12" db="EMBL/GenBank/DDBJ databases">
        <authorList>
            <person name="King R."/>
        </authorList>
    </citation>
    <scope>NUCLEOTIDE SEQUENCE</scope>
</reference>
<dbReference type="Pfam" id="PF20518">
    <property type="entry name" value="Apc1_MidN"/>
    <property type="match status" value="1"/>
</dbReference>
<dbReference type="GO" id="GO:0051301">
    <property type="term" value="P:cell division"/>
    <property type="evidence" value="ECO:0007669"/>
    <property type="project" value="UniProtKB-KW"/>
</dbReference>
<keyword evidence="4" id="KW-0498">Mitosis</keyword>
<proteinExistence type="inferred from homology"/>
<comment type="similarity">
    <text evidence="1">Belongs to the APC1 family.</text>
</comment>
<gene>
    <name evidence="10" type="ORF">BEMITA_LOCUS7136</name>
</gene>
<feature type="domain" description="Anaphase-promoting complex subunit 1 middle" evidence="8">
    <location>
        <begin position="694"/>
        <end position="1010"/>
    </location>
</feature>
<evidence type="ECO:0000256" key="6">
    <source>
        <dbReference type="SAM" id="MobiDB-lite"/>
    </source>
</evidence>
<evidence type="ECO:0000256" key="5">
    <source>
        <dbReference type="ARBA" id="ARBA00023306"/>
    </source>
</evidence>
<dbReference type="GO" id="GO:0060090">
    <property type="term" value="F:molecular adaptor activity"/>
    <property type="evidence" value="ECO:0007669"/>
    <property type="project" value="TreeGrafter"/>
</dbReference>
<keyword evidence="11" id="KW-1185">Reference proteome</keyword>
<organism evidence="10 11">
    <name type="scientific">Bemisia tabaci</name>
    <name type="common">Sweetpotato whitefly</name>
    <name type="synonym">Aleurodes tabaci</name>
    <dbReference type="NCBI Taxonomy" id="7038"/>
    <lineage>
        <taxon>Eukaryota</taxon>
        <taxon>Metazoa</taxon>
        <taxon>Ecdysozoa</taxon>
        <taxon>Arthropoda</taxon>
        <taxon>Hexapoda</taxon>
        <taxon>Insecta</taxon>
        <taxon>Pterygota</taxon>
        <taxon>Neoptera</taxon>
        <taxon>Paraneoptera</taxon>
        <taxon>Hemiptera</taxon>
        <taxon>Sternorrhyncha</taxon>
        <taxon>Aleyrodoidea</taxon>
        <taxon>Aleyrodidae</taxon>
        <taxon>Aleyrodinae</taxon>
        <taxon>Bemisia</taxon>
    </lineage>
</organism>
<sequence>MIAASEPQVFVPYGREQLKNHLGDVVLQPNDIQVQSESFLVHQLSQIAIDLNQREWWKLRVKDGVEEELYVRGKTAIFSRGNKENVRDTVASYTVQTDISFALWCDFLLSDNNKPVDNDRITVPSVCLLDDSKINVFTEDGEDFMSALEFKVTGAWNTKYGLLIERVLRQPSQMHTIKDMSTPHGDNSSASKLDGSGLATMFSLLHPLDEMAPLLVMKPGSGGVYYMCEPSMKVVFTSSEPSLCMLYDFKTGLHSLWKIRKTTTEECLFTCGQENSLSASITQSHFLSNTHTYLSDLKSGDSIKNSGMWSGNKSMWKSHFSSPMLGSRHNSTSSNSPFGMGNVPASALKGQSPHMSLRQQLYGASPSRKDILMQAHVVLTPASPVESRLGISQCVSELEPKAIVPAVCLEYMWTENQGTPREEKLGPATKVFYSTDLVGLKYLSYLVPTKELLFCARLEKTNDKEPGVIVGTVNCVSAKDAAFLPALHLIVVLEPSGSIMLYSGTAPVGKLHIPVFFSAPEMPPPLFNPTATPADVSHNNIVPAPGSPSLSSRRSLLSSTRLGDGLFGETDVALSPVLTQHKLPSQSLSTATTLEAKHCPSPVLRSNLIRAFGDSISSKFIVEYESGTYAKISLPEVCSSPLVRESLNALKCCLPRDMALQLCVRCYAARNAPGTQDITAIQDWQIFINCLLELLGYDVEKIPISEFFLSAGLESPVILPKKKRPSNSGNHEDWEYLLSSQHHHMMYPELYNLLNLNSDVEPRTASPPSHGPPAAARINTAAPLFSSAYFVLFGLHLLYEELKLSTLMCDSLPMLAQLLHQLASDLCMKEYVHHYWRDHPSVCSSTLGKESQVTQSDLDKLTVPQFLPNTPPSIFKHLYWLLKRFEPPVYPSVPNVNNLSRNVIQIVSNFVNGCDNLDRLVKVIQPSGYHVGPETSEKAIYRRLAQDPSLTVAQKTTLLIAKLGLTRREIQTLPAGVNIVLIDALHQSRENPPTDWPEEAYHLIVRQDLAALCSNDSNTYALGSLRRNPSVNANDGDKNSLSTSVTRTNESDLDDGMDGIDLEILKLRWSRDHRISEVRRLLESSHPVTISITQRPEVSDHEFIEEQERHLYALSTRTMALPLARGMFTLHTASPVITEPLSIPPLCLTGKASPRETTIELSHIEVVPNMNLWPLFHNGAAAGLKISPNAANIDSTWILYNKPKQGPEAEHAGFLMALGLNGHLTNFEALTAYDYLFRCQEMTSVGVLLGLSASHIGTMNVKATKMLSIHLESLLPPTSVELEVLQNVQVAALLGMGLVYQGTAHRHVAEVLLNEIGKPPGPEMENSVDRESYSLAAGLGLGMVVLGQGNHLSGMNDLAIPDALHYYMVGGHKRPITGTQKDKYKSPSYQIREGDSVNINVTSPGATLALGMMYFNTGNEAVANWMKAPDTQYVLDFVCPDFLLLRVVARGLVMWSDILPTKKWVEDHVPSSIRPYCLVKPQANMINSNIDFETMNQAYCNIIAGACMAIGLRFAGSANNEAFETLHEYCLMFTSLTGKSIAELAGKSTIETCLNVILLSLALVMAGTGELEVLRLVRYLRSRVGGPSNTVVTYGSHLATHMALGLLFLGGGRYSISTSPAAIAALLCAFYPKFPTHSNDNRYHLQAFRHLYSLAVEPRLLLPRDIDSSNLCYVHLTVIFLDTKYYQNQFVKMKAPCILPELKLIKEVRVDDSRYWKITFKRGKNWHHLENILKKSSCLDIKQRAGCLSYAEDPHGFRSLLAFSLTTDKAISWSVAAESIFGFSSEPSIIKMAQCFLEQIECSSRKELQLTQLLTKVVYECIIHDKLAVLPLWFEVIRALNNLLEAPSTFSCWQLKLFLALSLNKHNIKSSEEIPVISMDMALSVKQTINYVMSSWESNYQITVKQCLMELDCDSQSKLQLIRAAYLTLLDFPSPDLLKEAVSKNLDPISLSKQLREYRIPMSSINKIGMD</sequence>
<feature type="region of interest" description="Disordered" evidence="6">
    <location>
        <begin position="1023"/>
        <end position="1052"/>
    </location>
</feature>
<dbReference type="PANTHER" id="PTHR12827">
    <property type="entry name" value="MEIOTIC CHECKPOINT REGULATOR TSG24 FAMILY MEMBER"/>
    <property type="match status" value="1"/>
</dbReference>
<evidence type="ECO:0000259" key="9">
    <source>
        <dbReference type="Pfam" id="PF21282"/>
    </source>
</evidence>
<dbReference type="EMBL" id="OU963865">
    <property type="protein sequence ID" value="CAH0388207.1"/>
    <property type="molecule type" value="Genomic_DNA"/>
</dbReference>